<dbReference type="GO" id="GO:0006888">
    <property type="term" value="P:endoplasmic reticulum to Golgi vesicle-mediated transport"/>
    <property type="evidence" value="ECO:0007669"/>
    <property type="project" value="UniProtKB-UniRule"/>
</dbReference>
<dbReference type="Pfam" id="PF00400">
    <property type="entry name" value="WD40"/>
    <property type="match status" value="1"/>
</dbReference>
<feature type="compositionally biased region" description="Basic and acidic residues" evidence="16">
    <location>
        <begin position="826"/>
        <end position="872"/>
    </location>
</feature>
<keyword evidence="13" id="KW-0325">Glycoprotein</keyword>
<evidence type="ECO:0000313" key="17">
    <source>
        <dbReference type="EMBL" id="CCE64431.1"/>
    </source>
</evidence>
<evidence type="ECO:0000256" key="15">
    <source>
        <dbReference type="RuleBase" id="RU369019"/>
    </source>
</evidence>
<evidence type="ECO:0000256" key="14">
    <source>
        <dbReference type="ARBA" id="ARBA00061254"/>
    </source>
</evidence>
<feature type="compositionally biased region" description="Polar residues" evidence="16">
    <location>
        <begin position="559"/>
        <end position="575"/>
    </location>
</feature>
<dbReference type="PANTHER" id="PTHR23284:SF0">
    <property type="entry name" value="PROLACTIN REGULATORY ELEMENT-BINDING PROTEIN"/>
    <property type="match status" value="1"/>
</dbReference>
<evidence type="ECO:0000256" key="4">
    <source>
        <dbReference type="ARBA" id="ARBA00022692"/>
    </source>
</evidence>
<dbReference type="GO" id="GO:0005096">
    <property type="term" value="F:GTPase activator activity"/>
    <property type="evidence" value="ECO:0007669"/>
    <property type="project" value="UniProtKB-KW"/>
</dbReference>
<dbReference type="GeneID" id="11534200"/>
<evidence type="ECO:0000256" key="12">
    <source>
        <dbReference type="ARBA" id="ARBA00023136"/>
    </source>
</evidence>
<feature type="compositionally biased region" description="Low complexity" evidence="16">
    <location>
        <begin position="874"/>
        <end position="885"/>
    </location>
</feature>
<dbReference type="GO" id="GO:0000139">
    <property type="term" value="C:Golgi membrane"/>
    <property type="evidence" value="ECO:0007669"/>
    <property type="project" value="UniProtKB-SubCell"/>
</dbReference>
<feature type="compositionally biased region" description="Basic and acidic residues" evidence="16">
    <location>
        <begin position="716"/>
        <end position="779"/>
    </location>
</feature>
<keyword evidence="3 15" id="KW-0853">WD repeat</keyword>
<dbReference type="InterPro" id="IPR001680">
    <property type="entry name" value="WD40_rpt"/>
</dbReference>
<dbReference type="InterPro" id="IPR045260">
    <property type="entry name" value="Sec12-like"/>
</dbReference>
<evidence type="ECO:0000256" key="1">
    <source>
        <dbReference type="ARBA" id="ARBA00022448"/>
    </source>
</evidence>
<keyword evidence="1 15" id="KW-0813">Transport</keyword>
<dbReference type="FunFam" id="2.130.10.10:FF:000597">
    <property type="entry name" value="Guanine nucleotide-exchange factor SEC12"/>
    <property type="match status" value="1"/>
</dbReference>
<feature type="compositionally biased region" description="Low complexity" evidence="16">
    <location>
        <begin position="576"/>
        <end position="595"/>
    </location>
</feature>
<evidence type="ECO:0000256" key="3">
    <source>
        <dbReference type="ARBA" id="ARBA00022574"/>
    </source>
</evidence>
<dbReference type="OrthoDB" id="2013972at2759"/>
<reference evidence="17 18" key="1">
    <citation type="journal article" date="2011" name="Proc. Natl. Acad. Sci. U.S.A.">
        <title>Evolutionary erosion of yeast sex chromosomes by mating-type switching accidents.</title>
        <authorList>
            <person name="Gordon J.L."/>
            <person name="Armisen D."/>
            <person name="Proux-Wera E."/>
            <person name="Oheigeartaigh S.S."/>
            <person name="Byrne K.P."/>
            <person name="Wolfe K.H."/>
        </authorList>
    </citation>
    <scope>NUCLEOTIDE SEQUENCE [LARGE SCALE GENOMIC DNA]</scope>
    <source>
        <strain evidence="18">ATCC 24235 / CBS 4417 / NBRC 1672 / NRRL Y-8282 / UCD 70-5</strain>
    </source>
</reference>
<feature type="compositionally biased region" description="Acidic residues" evidence="16">
    <location>
        <begin position="688"/>
        <end position="699"/>
    </location>
</feature>
<dbReference type="SUPFAM" id="SSF69322">
    <property type="entry name" value="Tricorn protease domain 2"/>
    <property type="match status" value="1"/>
</dbReference>
<gene>
    <name evidence="17" type="primary">TPHA0H02270</name>
    <name evidence="17" type="ordered locus">TPHA_0H02270</name>
</gene>
<dbReference type="SMART" id="SM00320">
    <property type="entry name" value="WD40"/>
    <property type="match status" value="2"/>
</dbReference>
<evidence type="ECO:0000256" key="8">
    <source>
        <dbReference type="ARBA" id="ARBA00022927"/>
    </source>
</evidence>
<keyword evidence="9" id="KW-0735">Signal-anchor</keyword>
<dbReference type="GO" id="GO:0005789">
    <property type="term" value="C:endoplasmic reticulum membrane"/>
    <property type="evidence" value="ECO:0007669"/>
    <property type="project" value="UniProtKB-SubCell"/>
</dbReference>
<dbReference type="GO" id="GO:0015031">
    <property type="term" value="P:protein transport"/>
    <property type="evidence" value="ECO:0007669"/>
    <property type="project" value="UniProtKB-KW"/>
</dbReference>
<dbReference type="Gene3D" id="2.130.10.10">
    <property type="entry name" value="YVTN repeat-like/Quinoprotein amine dehydrogenase"/>
    <property type="match status" value="1"/>
</dbReference>
<feature type="region of interest" description="Disordered" evidence="16">
    <location>
        <begin position="820"/>
        <end position="891"/>
    </location>
</feature>
<dbReference type="AlphaFoldDB" id="G8BWI0"/>
<organism evidence="17 18">
    <name type="scientific">Tetrapisispora phaffii (strain ATCC 24235 / CBS 4417 / NBRC 1672 / NRRL Y-8282 / UCD 70-5)</name>
    <name type="common">Yeast</name>
    <name type="synonym">Fabospora phaffii</name>
    <dbReference type="NCBI Taxonomy" id="1071381"/>
    <lineage>
        <taxon>Eukaryota</taxon>
        <taxon>Fungi</taxon>
        <taxon>Dikarya</taxon>
        <taxon>Ascomycota</taxon>
        <taxon>Saccharomycotina</taxon>
        <taxon>Saccharomycetes</taxon>
        <taxon>Saccharomycetales</taxon>
        <taxon>Saccharomycetaceae</taxon>
        <taxon>Tetrapisispora</taxon>
    </lineage>
</organism>
<evidence type="ECO:0000256" key="16">
    <source>
        <dbReference type="SAM" id="MobiDB-lite"/>
    </source>
</evidence>
<dbReference type="Proteomes" id="UP000005666">
    <property type="component" value="Chromosome 8"/>
</dbReference>
<evidence type="ECO:0000256" key="10">
    <source>
        <dbReference type="ARBA" id="ARBA00022989"/>
    </source>
</evidence>
<dbReference type="STRING" id="1071381.G8BWI0"/>
<keyword evidence="18" id="KW-1185">Reference proteome</keyword>
<dbReference type="eggNOG" id="KOG0771">
    <property type="taxonomic scope" value="Eukaryota"/>
</dbReference>
<dbReference type="HOGENOM" id="CLU_286508_0_0_1"/>
<dbReference type="GO" id="GO:0005085">
    <property type="term" value="F:guanyl-nucleotide exchange factor activity"/>
    <property type="evidence" value="ECO:0007669"/>
    <property type="project" value="InterPro"/>
</dbReference>
<name>G8BWI0_TETPH</name>
<dbReference type="KEGG" id="tpf:TPHA_0H02270"/>
<keyword evidence="10" id="KW-1133">Transmembrane helix</keyword>
<protein>
    <recommendedName>
        <fullName evidence="15">Guanine nucleotide-exchange factor SEC12</fullName>
    </recommendedName>
</protein>
<comment type="similarity">
    <text evidence="14 15">Belongs to the WD repeat SEC12 family.</text>
</comment>
<sequence>MKLSASIYNSGYPLYGAKFLNDRILLVAGGGGEGNNGIPNKITALRIDFSKKKVIKRFREIVLDPNDDSPTTLDAAKNIILVGCNENSEKIKSGSGNHHIRKFDYENDHLKFVAGIDFDGSKNPDDYTKLVYMSKDATVGAIASSAIPTVIRIIDPNDLTEKYEIDTGHDVKDMHFSPDGKVICYITPNTLEVISIVTGRFIIRKTDFDKSWILSKIRFINDDTVLVAAVLKNNKQNGIVMTTISLKSGNATVLKSKLVTKQFKGITSMDIDPSGECAAIASNDNSIALVILKDLSVGKVFYQIHTFAITKVAFSPDSKYVASVSAANTVHVIEVPKDFSKSTSIIHKLWKFFKNVLLIVILAYLAQLAYVNNYNIKALDYMKIKYLHKYVDKSTIDKYVNRDVIHKYLDEQKIEQYKGSAKSIYNELLKKTTLVHHCTDNYYYGQLQSKINDYLQKSASEDIPTTIGEALTTGAYTSTFKPEIASPSEDAPSTTASSKTSDHEEGGHWDDFEKTAFNLEDLAYLESQPEIPEPSSVQEEEDTINKYNNIPQSVLSSIVSQEPSNQSIQNEQNIGEQVQDPQQQQQQESMEETTVVETIVEEPKVEEPIVEEPVVEELKVDAPIVEEPVVEEPVVEEPVVDAPIVEEPVVEEPQVEKPVVDAPIVEEPVVEEPVVEEPVVDAPIVEEPVVEEPQVEEPVVDAPIVEEPVVEEPQVDEPKLEKPKLEEPKLEEPKVEEPKVEEPLVKEPKVEEPKVEAPIAEEAKVKEPKVEEPKVKEPVVEEPVVEEPVVEEPVVDAPIVEEPVVEEPVVEEPVVDAPIVEEPVVEEPKVEKPVVEEPQVDEPKLEEPKLEAPIAEEPKVEEPKVKEPKVERGNTNQQETQTQEQLQHDEL</sequence>
<evidence type="ECO:0000256" key="6">
    <source>
        <dbReference type="ARBA" id="ARBA00022824"/>
    </source>
</evidence>
<keyword evidence="6 15" id="KW-0256">Endoplasmic reticulum</keyword>
<comment type="subcellular location">
    <subcellularLocation>
        <location evidence="15">Endoplasmic reticulum membrane</location>
        <topology evidence="15">Single-pass type II membrane protein</topology>
    </subcellularLocation>
    <subcellularLocation>
        <location evidence="15">Golgi apparatus membrane</location>
        <topology evidence="15">Single-pass type II membrane protein</topology>
    </subcellularLocation>
</comment>
<keyword evidence="7" id="KW-0931">ER-Golgi transport</keyword>
<keyword evidence="11" id="KW-0333">Golgi apparatus</keyword>
<evidence type="ECO:0000256" key="11">
    <source>
        <dbReference type="ARBA" id="ARBA00023034"/>
    </source>
</evidence>
<accession>G8BWI0</accession>
<dbReference type="RefSeq" id="XP_003686865.1">
    <property type="nucleotide sequence ID" value="XM_003686817.1"/>
</dbReference>
<evidence type="ECO:0000256" key="13">
    <source>
        <dbReference type="ARBA" id="ARBA00023180"/>
    </source>
</evidence>
<feature type="compositionally biased region" description="Basic and acidic residues" evidence="16">
    <location>
        <begin position="500"/>
        <end position="509"/>
    </location>
</feature>
<evidence type="ECO:0000256" key="7">
    <source>
        <dbReference type="ARBA" id="ARBA00022892"/>
    </source>
</evidence>
<feature type="region of interest" description="Disordered" evidence="16">
    <location>
        <begin position="559"/>
        <end position="595"/>
    </location>
</feature>
<dbReference type="InterPro" id="IPR015943">
    <property type="entry name" value="WD40/YVTN_repeat-like_dom_sf"/>
</dbReference>
<keyword evidence="8 15" id="KW-0653">Protein transport</keyword>
<feature type="region of interest" description="Disordered" evidence="16">
    <location>
        <begin position="481"/>
        <end position="509"/>
    </location>
</feature>
<evidence type="ECO:0000256" key="9">
    <source>
        <dbReference type="ARBA" id="ARBA00022968"/>
    </source>
</evidence>
<comment type="function">
    <text evidence="15">Guanine nucleotide-exchange factor (GEF) required for the formation or budding of transport vesicles from the ER.</text>
</comment>
<keyword evidence="12" id="KW-0472">Membrane</keyword>
<keyword evidence="4" id="KW-0812">Transmembrane</keyword>
<keyword evidence="2" id="KW-0343">GTPase activation</keyword>
<proteinExistence type="inferred from homology"/>
<dbReference type="GO" id="GO:0003400">
    <property type="term" value="P:regulation of COPII vesicle coating"/>
    <property type="evidence" value="ECO:0007669"/>
    <property type="project" value="UniProtKB-UniRule"/>
</dbReference>
<evidence type="ECO:0000256" key="5">
    <source>
        <dbReference type="ARBA" id="ARBA00022737"/>
    </source>
</evidence>
<evidence type="ECO:0000256" key="2">
    <source>
        <dbReference type="ARBA" id="ARBA00022468"/>
    </source>
</evidence>
<keyword evidence="5 15" id="KW-0677">Repeat</keyword>
<evidence type="ECO:0000313" key="18">
    <source>
        <dbReference type="Proteomes" id="UP000005666"/>
    </source>
</evidence>
<dbReference type="EMBL" id="HE612863">
    <property type="protein sequence ID" value="CCE64431.1"/>
    <property type="molecule type" value="Genomic_DNA"/>
</dbReference>
<dbReference type="PANTHER" id="PTHR23284">
    <property type="entry name" value="PROLACTIN REGULATORY ELEMENT BINDING PROTEIN"/>
    <property type="match status" value="1"/>
</dbReference>
<feature type="region of interest" description="Disordered" evidence="16">
    <location>
        <begin position="685"/>
        <end position="788"/>
    </location>
</feature>